<evidence type="ECO:0000313" key="5">
    <source>
        <dbReference type="Proteomes" id="UP000009872"/>
    </source>
</evidence>
<dbReference type="SMART" id="SM00382">
    <property type="entry name" value="AAA"/>
    <property type="match status" value="1"/>
</dbReference>
<dbReference type="InterPro" id="IPR010488">
    <property type="entry name" value="Zeta_toxin_domain"/>
</dbReference>
<feature type="domain" description="AAA+ ATPase" evidence="3">
    <location>
        <begin position="8"/>
        <end position="134"/>
    </location>
</feature>
<organism evidence="4 5">
    <name type="scientific">Bacteroides oleiciplenus YIT 12058</name>
    <dbReference type="NCBI Taxonomy" id="742727"/>
    <lineage>
        <taxon>Bacteria</taxon>
        <taxon>Pseudomonadati</taxon>
        <taxon>Bacteroidota</taxon>
        <taxon>Bacteroidia</taxon>
        <taxon>Bacteroidales</taxon>
        <taxon>Bacteroidaceae</taxon>
        <taxon>Bacteroides</taxon>
    </lineage>
</organism>
<comment type="caution">
    <text evidence="4">The sequence shown here is derived from an EMBL/GenBank/DDBJ whole genome shotgun (WGS) entry which is preliminary data.</text>
</comment>
<dbReference type="AlphaFoldDB" id="K9DTF8"/>
<dbReference type="SUPFAM" id="SSF52540">
    <property type="entry name" value="P-loop containing nucleoside triphosphate hydrolases"/>
    <property type="match status" value="1"/>
</dbReference>
<name>K9DTF8_9BACE</name>
<dbReference type="InterPro" id="IPR003593">
    <property type="entry name" value="AAA+_ATPase"/>
</dbReference>
<dbReference type="HOGENOM" id="CLU_094497_0_0_10"/>
<dbReference type="eggNOG" id="COG4185">
    <property type="taxonomic scope" value="Bacteria"/>
</dbReference>
<gene>
    <name evidence="4" type="ORF">HMPREF9447_04940</name>
</gene>
<dbReference type="Pfam" id="PF06414">
    <property type="entry name" value="Zeta_toxin"/>
    <property type="match status" value="1"/>
</dbReference>
<dbReference type="PANTHER" id="PTHR39206:SF1">
    <property type="entry name" value="SLL8004 PROTEIN"/>
    <property type="match status" value="1"/>
</dbReference>
<dbReference type="GO" id="GO:0005524">
    <property type="term" value="F:ATP binding"/>
    <property type="evidence" value="ECO:0007669"/>
    <property type="project" value="UniProtKB-KW"/>
</dbReference>
<dbReference type="STRING" id="742727.HMPREF9447_04940"/>
<proteinExistence type="predicted"/>
<reference evidence="4 5" key="1">
    <citation type="submission" date="2012-09" db="EMBL/GenBank/DDBJ databases">
        <title>The Genome Sequence of Bacteroides oleiciplenus YIT 12058.</title>
        <authorList>
            <consortium name="The Broad Institute Genome Sequencing Platform"/>
            <person name="Earl A."/>
            <person name="Ward D."/>
            <person name="Feldgarden M."/>
            <person name="Gevers D."/>
            <person name="Morotomi M."/>
            <person name="Walker B."/>
            <person name="Young S.K."/>
            <person name="Zeng Q."/>
            <person name="Gargeya S."/>
            <person name="Fitzgerald M."/>
            <person name="Haas B."/>
            <person name="Abouelleil A."/>
            <person name="Alvarado L."/>
            <person name="Arachchi H.M."/>
            <person name="Berlin A.M."/>
            <person name="Chapman S.B."/>
            <person name="Goldberg J."/>
            <person name="Griggs A."/>
            <person name="Gujja S."/>
            <person name="Hansen M."/>
            <person name="Howarth C."/>
            <person name="Imamovic A."/>
            <person name="Larimer J."/>
            <person name="McCowen C."/>
            <person name="Montmayeur A."/>
            <person name="Murphy C."/>
            <person name="Neiman D."/>
            <person name="Pearson M."/>
            <person name="Priest M."/>
            <person name="Roberts A."/>
            <person name="Saif S."/>
            <person name="Shea T."/>
            <person name="Sisk P."/>
            <person name="Sykes S."/>
            <person name="Wortman J."/>
            <person name="Nusbaum C."/>
            <person name="Birren B."/>
        </authorList>
    </citation>
    <scope>NUCLEOTIDE SEQUENCE [LARGE SCALE GENOMIC DNA]</scope>
    <source>
        <strain evidence="4 5">YIT 12058</strain>
    </source>
</reference>
<dbReference type="InterPro" id="IPR027417">
    <property type="entry name" value="P-loop_NTPase"/>
</dbReference>
<evidence type="ECO:0000256" key="1">
    <source>
        <dbReference type="ARBA" id="ARBA00022741"/>
    </source>
</evidence>
<evidence type="ECO:0000313" key="4">
    <source>
        <dbReference type="EMBL" id="EKU88194.1"/>
    </source>
</evidence>
<evidence type="ECO:0000259" key="3">
    <source>
        <dbReference type="SMART" id="SM00382"/>
    </source>
</evidence>
<dbReference type="EMBL" id="ADLF01000023">
    <property type="protein sequence ID" value="EKU88194.1"/>
    <property type="molecule type" value="Genomic_DNA"/>
</dbReference>
<accession>K9DTF8</accession>
<dbReference type="PATRIC" id="fig|742727.4.peg.5039"/>
<dbReference type="Proteomes" id="UP000009872">
    <property type="component" value="Unassembled WGS sequence"/>
</dbReference>
<dbReference type="GO" id="GO:0016301">
    <property type="term" value="F:kinase activity"/>
    <property type="evidence" value="ECO:0007669"/>
    <property type="project" value="InterPro"/>
</dbReference>
<protein>
    <recommendedName>
        <fullName evidence="3">AAA+ ATPase domain-containing protein</fullName>
    </recommendedName>
</protein>
<dbReference type="Gene3D" id="3.40.50.300">
    <property type="entry name" value="P-loop containing nucleotide triphosphate hydrolases"/>
    <property type="match status" value="1"/>
</dbReference>
<evidence type="ECO:0000256" key="2">
    <source>
        <dbReference type="ARBA" id="ARBA00022840"/>
    </source>
</evidence>
<keyword evidence="2" id="KW-0067">ATP-binding</keyword>
<dbReference type="RefSeq" id="WP_009132331.1">
    <property type="nucleotide sequence ID" value="NZ_JH992945.1"/>
</dbReference>
<keyword evidence="1" id="KW-0547">Nucleotide-binding</keyword>
<sequence length="208" mass="23736">MMETIFHKPVLIVIAGPNGSGKTSVTSKILHHEWMEDAVYINPDIVAQDKFGDWNSREAIIQSVQYCEKLREECLVERRSIIFETVLSVEDKIDYVMRAKEAGFFVRFFFVCTAHPTINAARIARRVMEGGHDVPITKIISRYDKSIANGCIVSELADRTYVYDNSVDNADACLLFRLRDGKLVKKYVEDIPRWAQPIYKGGLEDLSI</sequence>
<keyword evidence="5" id="KW-1185">Reference proteome</keyword>
<dbReference type="PANTHER" id="PTHR39206">
    <property type="entry name" value="SLL8004 PROTEIN"/>
    <property type="match status" value="1"/>
</dbReference>